<organism evidence="2 3">
    <name type="scientific">Porphyridium purpureum</name>
    <name type="common">Red alga</name>
    <name type="synonym">Porphyridium cruentum</name>
    <dbReference type="NCBI Taxonomy" id="35688"/>
    <lineage>
        <taxon>Eukaryota</taxon>
        <taxon>Rhodophyta</taxon>
        <taxon>Bangiophyceae</taxon>
        <taxon>Porphyridiales</taxon>
        <taxon>Porphyridiaceae</taxon>
        <taxon>Porphyridium</taxon>
    </lineage>
</organism>
<proteinExistence type="predicted"/>
<evidence type="ECO:0000313" key="3">
    <source>
        <dbReference type="Proteomes" id="UP000324585"/>
    </source>
</evidence>
<sequence length="332" mass="36960">MAKAKKLCVRDCVEVAGLVANDVGPILPYVAVAYAVTKLLVDHAKAAQANHASCAKLAERATSISTILCAYFGTNDGKRVNGAHDVTDTGMIECLSQLESELQFACTLVKRSSSVEKWTEKALRALAAKHFQGDFIICEARLVELETGLSRIIIYSIWRTTMRKSTKMRSVNWKAPLLKLEAARYEMARALEEDRRRDIVALEKKLRSHPEKGAVLGMHSMEVKYTSSYLRAANAGGASVEPDESDPLYIEARLAEKHKNGKRKRERFLPLGDGGSGNVIMGKFMGQEISIKEIKSKGKKTLRELRKEVCVIWRLSHEIVAQTLGGFYMRTE</sequence>
<reference evidence="3" key="1">
    <citation type="journal article" date="2019" name="Nat. Commun.">
        <title>Expansion of phycobilisome linker gene families in mesophilic red algae.</title>
        <authorList>
            <person name="Lee J."/>
            <person name="Kim D."/>
            <person name="Bhattacharya D."/>
            <person name="Yoon H.S."/>
        </authorList>
    </citation>
    <scope>NUCLEOTIDE SEQUENCE [LARGE SCALE GENOMIC DNA]</scope>
    <source>
        <strain evidence="3">CCMP 1328</strain>
    </source>
</reference>
<evidence type="ECO:0000259" key="1">
    <source>
        <dbReference type="PROSITE" id="PS50011"/>
    </source>
</evidence>
<dbReference type="Gene3D" id="3.30.200.20">
    <property type="entry name" value="Phosphorylase Kinase, domain 1"/>
    <property type="match status" value="1"/>
</dbReference>
<dbReference type="Proteomes" id="UP000324585">
    <property type="component" value="Unassembled WGS sequence"/>
</dbReference>
<dbReference type="InterPro" id="IPR000719">
    <property type="entry name" value="Prot_kinase_dom"/>
</dbReference>
<dbReference type="SUPFAM" id="SSF56112">
    <property type="entry name" value="Protein kinase-like (PK-like)"/>
    <property type="match status" value="1"/>
</dbReference>
<dbReference type="AlphaFoldDB" id="A0A5J4YMN9"/>
<evidence type="ECO:0000313" key="2">
    <source>
        <dbReference type="EMBL" id="KAA8492302.1"/>
    </source>
</evidence>
<name>A0A5J4YMN9_PORPP</name>
<dbReference type="PROSITE" id="PS50011">
    <property type="entry name" value="PROTEIN_KINASE_DOM"/>
    <property type="match status" value="1"/>
</dbReference>
<dbReference type="EMBL" id="VRMN01000010">
    <property type="protein sequence ID" value="KAA8492302.1"/>
    <property type="molecule type" value="Genomic_DNA"/>
</dbReference>
<dbReference type="InterPro" id="IPR011009">
    <property type="entry name" value="Kinase-like_dom_sf"/>
</dbReference>
<feature type="domain" description="Protein kinase" evidence="1">
    <location>
        <begin position="265"/>
        <end position="332"/>
    </location>
</feature>
<gene>
    <name evidence="2" type="ORF">FVE85_3740</name>
</gene>
<protein>
    <recommendedName>
        <fullName evidence="1">Protein kinase domain-containing protein</fullName>
    </recommendedName>
</protein>
<dbReference type="GO" id="GO:0005524">
    <property type="term" value="F:ATP binding"/>
    <property type="evidence" value="ECO:0007669"/>
    <property type="project" value="InterPro"/>
</dbReference>
<accession>A0A5J4YMN9</accession>
<comment type="caution">
    <text evidence="2">The sequence shown here is derived from an EMBL/GenBank/DDBJ whole genome shotgun (WGS) entry which is preliminary data.</text>
</comment>
<dbReference type="GO" id="GO:0004672">
    <property type="term" value="F:protein kinase activity"/>
    <property type="evidence" value="ECO:0007669"/>
    <property type="project" value="InterPro"/>
</dbReference>
<keyword evidence="3" id="KW-1185">Reference proteome</keyword>